<dbReference type="Proteomes" id="UP000184404">
    <property type="component" value="Unassembled WGS sequence"/>
</dbReference>
<evidence type="ECO:0000259" key="3">
    <source>
        <dbReference type="PROSITE" id="PS50943"/>
    </source>
</evidence>
<keyword evidence="2" id="KW-0812">Transmembrane</keyword>
<keyword evidence="2" id="KW-1133">Transmembrane helix</keyword>
<dbReference type="AlphaFoldDB" id="A0A1M4URX7"/>
<dbReference type="GO" id="GO:0003677">
    <property type="term" value="F:DNA binding"/>
    <property type="evidence" value="ECO:0007669"/>
    <property type="project" value="InterPro"/>
</dbReference>
<proteinExistence type="predicted"/>
<dbReference type="InterPro" id="IPR010982">
    <property type="entry name" value="Lambda_DNA-bd_dom_sf"/>
</dbReference>
<dbReference type="InterPro" id="IPR050400">
    <property type="entry name" value="Bact_Cytoskel_RodZ"/>
</dbReference>
<gene>
    <name evidence="4" type="ORF">SAMN02745190_00761</name>
</gene>
<dbReference type="SUPFAM" id="SSF47413">
    <property type="entry name" value="lambda repressor-like DNA-binding domains"/>
    <property type="match status" value="1"/>
</dbReference>
<feature type="domain" description="HTH cro/C1-type" evidence="3">
    <location>
        <begin position="6"/>
        <end position="66"/>
    </location>
</feature>
<evidence type="ECO:0000256" key="1">
    <source>
        <dbReference type="SAM" id="MobiDB-lite"/>
    </source>
</evidence>
<evidence type="ECO:0000313" key="5">
    <source>
        <dbReference type="Proteomes" id="UP000184404"/>
    </source>
</evidence>
<dbReference type="PANTHER" id="PTHR34475:SF1">
    <property type="entry name" value="CYTOSKELETON PROTEIN RODZ"/>
    <property type="match status" value="1"/>
</dbReference>
<keyword evidence="2" id="KW-0472">Membrane</keyword>
<dbReference type="PANTHER" id="PTHR34475">
    <property type="match status" value="1"/>
</dbReference>
<dbReference type="Gene3D" id="1.10.260.40">
    <property type="entry name" value="lambda repressor-like DNA-binding domains"/>
    <property type="match status" value="1"/>
</dbReference>
<dbReference type="InterPro" id="IPR001387">
    <property type="entry name" value="Cro/C1-type_HTH"/>
</dbReference>
<accession>A0A1M4URX7</accession>
<dbReference type="InterPro" id="IPR025194">
    <property type="entry name" value="RodZ-like_C"/>
</dbReference>
<feature type="compositionally biased region" description="Low complexity" evidence="1">
    <location>
        <begin position="140"/>
        <end position="151"/>
    </location>
</feature>
<organism evidence="4 5">
    <name type="scientific">Schwartzia succinivorans DSM 10502</name>
    <dbReference type="NCBI Taxonomy" id="1123243"/>
    <lineage>
        <taxon>Bacteria</taxon>
        <taxon>Bacillati</taxon>
        <taxon>Bacillota</taxon>
        <taxon>Negativicutes</taxon>
        <taxon>Selenomonadales</taxon>
        <taxon>Selenomonadaceae</taxon>
        <taxon>Schwartzia</taxon>
    </lineage>
</organism>
<protein>
    <submittedName>
        <fullName evidence="4">Protein RodZ, contains Xre-like HTH and DUF4115 domains</fullName>
    </submittedName>
</protein>
<dbReference type="EMBL" id="FQUG01000003">
    <property type="protein sequence ID" value="SHE59439.1"/>
    <property type="molecule type" value="Genomic_DNA"/>
</dbReference>
<dbReference type="Pfam" id="PF13413">
    <property type="entry name" value="HTH_25"/>
    <property type="match status" value="1"/>
</dbReference>
<keyword evidence="5" id="KW-1185">Reference proteome</keyword>
<dbReference type="RefSeq" id="WP_072934863.1">
    <property type="nucleotide sequence ID" value="NZ_FQUG01000003.1"/>
</dbReference>
<dbReference type="Pfam" id="PF13464">
    <property type="entry name" value="RodZ_C"/>
    <property type="match status" value="1"/>
</dbReference>
<name>A0A1M4URX7_9FIRM</name>
<dbReference type="CDD" id="cd00093">
    <property type="entry name" value="HTH_XRE"/>
    <property type="match status" value="1"/>
</dbReference>
<reference evidence="4 5" key="1">
    <citation type="submission" date="2016-11" db="EMBL/GenBank/DDBJ databases">
        <authorList>
            <person name="Jaros S."/>
            <person name="Januszkiewicz K."/>
            <person name="Wedrychowicz H."/>
        </authorList>
    </citation>
    <scope>NUCLEOTIDE SEQUENCE [LARGE SCALE GENOMIC DNA]</scope>
    <source>
        <strain evidence="4 5">DSM 10502</strain>
    </source>
</reference>
<evidence type="ECO:0000256" key="2">
    <source>
        <dbReference type="SAM" id="Phobius"/>
    </source>
</evidence>
<evidence type="ECO:0000313" key="4">
    <source>
        <dbReference type="EMBL" id="SHE59439.1"/>
    </source>
</evidence>
<dbReference type="OrthoDB" id="9797543at2"/>
<feature type="region of interest" description="Disordered" evidence="1">
    <location>
        <begin position="140"/>
        <end position="203"/>
    </location>
</feature>
<feature type="compositionally biased region" description="Low complexity" evidence="1">
    <location>
        <begin position="185"/>
        <end position="196"/>
    </location>
</feature>
<dbReference type="PROSITE" id="PS50943">
    <property type="entry name" value="HTH_CROC1"/>
    <property type="match status" value="1"/>
</dbReference>
<dbReference type="STRING" id="1123243.SAMN02745190_00761"/>
<feature type="transmembrane region" description="Helical" evidence="2">
    <location>
        <begin position="114"/>
        <end position="133"/>
    </location>
</feature>
<sequence>MVGSTLRAAREKRGLTVKDIENETSIRATYIDAIEKGDYDSLPGEVYVKGFIRNYADFLGLNADNLVQEFREELHGIEAAAPVKEVKNEQPHSMFDTGSDFKERVEKSHRGQNILITVAVIILAFVGSIYYFFGEDPAAKPTQKPAATQQAKQDKKTTQTQKPASSNTQSNPAQSNGTKNDNKQAVPAPSGVAAPGTTVPNANGTVQVSMRFTDRCWTLVEADGKVLFEGTAEPNKTLNWSGKDKVNVTLGNAGVAEVTFNGRPIGKLGNVGEVVERSFTKDKMTEIK</sequence>
<feature type="compositionally biased region" description="Polar residues" evidence="1">
    <location>
        <begin position="165"/>
        <end position="179"/>
    </location>
</feature>